<reference evidence="3" key="1">
    <citation type="journal article" date="2019" name="Int. J. Syst. Evol. Microbiol.">
        <title>The Global Catalogue of Microorganisms (GCM) 10K type strain sequencing project: providing services to taxonomists for standard genome sequencing and annotation.</title>
        <authorList>
            <consortium name="The Broad Institute Genomics Platform"/>
            <consortium name="The Broad Institute Genome Sequencing Center for Infectious Disease"/>
            <person name="Wu L."/>
            <person name="Ma J."/>
        </authorList>
    </citation>
    <scope>NUCLEOTIDE SEQUENCE [LARGE SCALE GENOMIC DNA]</scope>
    <source>
        <strain evidence="3">KCTC 52640</strain>
    </source>
</reference>
<keyword evidence="3" id="KW-1185">Reference proteome</keyword>
<dbReference type="RefSeq" id="WP_380690320.1">
    <property type="nucleotide sequence ID" value="NZ_JBHRSS010000006.1"/>
</dbReference>
<organism evidence="2 3">
    <name type="scientific">Salinisphaera aquimarina</name>
    <dbReference type="NCBI Taxonomy" id="2094031"/>
    <lineage>
        <taxon>Bacteria</taxon>
        <taxon>Pseudomonadati</taxon>
        <taxon>Pseudomonadota</taxon>
        <taxon>Gammaproteobacteria</taxon>
        <taxon>Salinisphaerales</taxon>
        <taxon>Salinisphaeraceae</taxon>
        <taxon>Salinisphaera</taxon>
    </lineage>
</organism>
<proteinExistence type="predicted"/>
<evidence type="ECO:0000259" key="1">
    <source>
        <dbReference type="Pfam" id="PF18914"/>
    </source>
</evidence>
<feature type="domain" description="DUF5666" evidence="1">
    <location>
        <begin position="119"/>
        <end position="170"/>
    </location>
</feature>
<protein>
    <submittedName>
        <fullName evidence="2">DUF5666 domain-containing protein</fullName>
    </submittedName>
</protein>
<dbReference type="InterPro" id="IPR043724">
    <property type="entry name" value="DUF5666"/>
</dbReference>
<dbReference type="Pfam" id="PF18914">
    <property type="entry name" value="DUF5666"/>
    <property type="match status" value="3"/>
</dbReference>
<feature type="domain" description="DUF5666" evidence="1">
    <location>
        <begin position="48"/>
        <end position="102"/>
    </location>
</feature>
<name>A0ABV7EQ10_9GAMM</name>
<comment type="caution">
    <text evidence="2">The sequence shown here is derived from an EMBL/GenBank/DDBJ whole genome shotgun (WGS) entry which is preliminary data.</text>
</comment>
<dbReference type="Proteomes" id="UP001595462">
    <property type="component" value="Unassembled WGS sequence"/>
</dbReference>
<dbReference type="EMBL" id="JBHRSS010000006">
    <property type="protein sequence ID" value="MFC3104813.1"/>
    <property type="molecule type" value="Genomic_DNA"/>
</dbReference>
<gene>
    <name evidence="2" type="ORF">ACFOSU_13085</name>
</gene>
<evidence type="ECO:0000313" key="2">
    <source>
        <dbReference type="EMBL" id="MFC3104813.1"/>
    </source>
</evidence>
<evidence type="ECO:0000313" key="3">
    <source>
        <dbReference type="Proteomes" id="UP001595462"/>
    </source>
</evidence>
<feature type="domain" description="DUF5666" evidence="1">
    <location>
        <begin position="186"/>
        <end position="237"/>
    </location>
</feature>
<accession>A0ABV7EQ10</accession>
<sequence>MMGSSAGKPRVRSLLAALIAGALIVACGGGADGGSGQLAGIEGTGIVSGFGSVYVNGIEFATTDASITVDGEPASESRLRVGNVVRVAGRIDKDGNARADRIVFDRSLDGPIARIEVAPDGTGELAALGQTVRFDGNTVFVNTPAGDLEKGDLIAVSGLGDDGSLRATTIQQGPTYVPGTTRIDVEGIVRDLDGSSFQLGTLRVNYSGATIEPGADALRNGTYVQVFGAQNGDDDALNADSVATRARAQGDDGEQLFLEGLIGDFAGLSDFSVNGQRVDASDAERTDTAPLAPGAGVSISIRGSLRGDVLVADSFAVQPSPEVMLQARLDDVNAPSDGLELLSTRWTVRADTLYNDERSDNAAGNDRQLRIDRLASGDTVTVHGYMGRTGLVMTRLERVADDAQGNAQVRGPIDSIARNGDGGRIVVAGAEIQVSDATTVFLNAAGQAIDADNFFAEAAPGTVIKAIGPDNGSRIDIARSVQLNR</sequence>